<feature type="disulfide bond" evidence="16">
    <location>
        <begin position="41"/>
        <end position="122"/>
    </location>
</feature>
<evidence type="ECO:0000256" key="16">
    <source>
        <dbReference type="PIRSR" id="PIRSR600823-5"/>
    </source>
</evidence>
<dbReference type="Pfam" id="PF00141">
    <property type="entry name" value="peroxidase"/>
    <property type="match status" value="1"/>
</dbReference>
<evidence type="ECO:0000256" key="9">
    <source>
        <dbReference type="ARBA" id="ARBA00022837"/>
    </source>
</evidence>
<dbReference type="InterPro" id="IPR000823">
    <property type="entry name" value="Peroxidase_pln"/>
</dbReference>
<dbReference type="InterPro" id="IPR002016">
    <property type="entry name" value="Haem_peroxidase"/>
</dbReference>
<evidence type="ECO:0000256" key="5">
    <source>
        <dbReference type="ARBA" id="ARBA00022559"/>
    </source>
</evidence>
<keyword evidence="10 17" id="KW-0560">Oxidoreductase</keyword>
<feature type="binding site" evidence="15">
    <location>
        <position position="82"/>
    </location>
    <ligand>
        <name>Ca(2+)</name>
        <dbReference type="ChEBI" id="CHEBI:29108"/>
        <label>1</label>
    </ligand>
</feature>
<comment type="similarity">
    <text evidence="17">Belongs to the peroxidase family. Classical plant (class III) peroxidase subfamily.</text>
</comment>
<feature type="signal peptide" evidence="17">
    <location>
        <begin position="1"/>
        <end position="21"/>
    </location>
</feature>
<comment type="caution">
    <text evidence="19">The sequence shown here is derived from an EMBL/GenBank/DDBJ whole genome shotgun (WGS) entry which is preliminary data.</text>
</comment>
<dbReference type="SMR" id="A0A843WNE4"/>
<evidence type="ECO:0000259" key="18">
    <source>
        <dbReference type="PROSITE" id="PS50873"/>
    </source>
</evidence>
<dbReference type="GO" id="GO:0006979">
    <property type="term" value="P:response to oxidative stress"/>
    <property type="evidence" value="ECO:0007669"/>
    <property type="project" value="UniProtKB-UniRule"/>
</dbReference>
<keyword evidence="13 17" id="KW-0376">Hydrogen peroxide</keyword>
<dbReference type="GO" id="GO:0042744">
    <property type="term" value="P:hydrogen peroxide catabolic process"/>
    <property type="evidence" value="ECO:0007669"/>
    <property type="project" value="UniProtKB-KW"/>
</dbReference>
<dbReference type="Proteomes" id="UP000652761">
    <property type="component" value="Unassembled WGS sequence"/>
</dbReference>
<evidence type="ECO:0000256" key="4">
    <source>
        <dbReference type="ARBA" id="ARBA00012313"/>
    </source>
</evidence>
<name>A0A843WNE4_COLES</name>
<protein>
    <recommendedName>
        <fullName evidence="4 17">Peroxidase</fullName>
        <ecNumber evidence="4 17">1.11.1.7</ecNumber>
    </recommendedName>
</protein>
<dbReference type="FunFam" id="1.10.520.10:FF:000008">
    <property type="entry name" value="Peroxidase"/>
    <property type="match status" value="1"/>
</dbReference>
<feature type="binding site" description="axial binding residue" evidence="15">
    <location>
        <position position="200"/>
    </location>
    <ligand>
        <name>heme b</name>
        <dbReference type="ChEBI" id="CHEBI:60344"/>
    </ligand>
    <ligandPart>
        <name>Fe</name>
        <dbReference type="ChEBI" id="CHEBI:18248"/>
    </ligandPart>
</feature>
<dbReference type="EC" id="1.11.1.7" evidence="4 17"/>
<organism evidence="19 20">
    <name type="scientific">Colocasia esculenta</name>
    <name type="common">Wild taro</name>
    <name type="synonym">Arum esculentum</name>
    <dbReference type="NCBI Taxonomy" id="4460"/>
    <lineage>
        <taxon>Eukaryota</taxon>
        <taxon>Viridiplantae</taxon>
        <taxon>Streptophyta</taxon>
        <taxon>Embryophyta</taxon>
        <taxon>Tracheophyta</taxon>
        <taxon>Spermatophyta</taxon>
        <taxon>Magnoliopsida</taxon>
        <taxon>Liliopsida</taxon>
        <taxon>Araceae</taxon>
        <taxon>Aroideae</taxon>
        <taxon>Colocasieae</taxon>
        <taxon>Colocasia</taxon>
    </lineage>
</organism>
<evidence type="ECO:0000256" key="11">
    <source>
        <dbReference type="ARBA" id="ARBA00023004"/>
    </source>
</evidence>
<feature type="binding site" evidence="15">
    <location>
        <position position="95"/>
    </location>
    <ligand>
        <name>Ca(2+)</name>
        <dbReference type="ChEBI" id="CHEBI:29108"/>
        <label>1</label>
    </ligand>
</feature>
<evidence type="ECO:0000256" key="13">
    <source>
        <dbReference type="ARBA" id="ARBA00023324"/>
    </source>
</evidence>
<dbReference type="PROSITE" id="PS00435">
    <property type="entry name" value="PEROXIDASE_1"/>
    <property type="match status" value="1"/>
</dbReference>
<feature type="chain" id="PRO_5033098003" description="Peroxidase" evidence="17">
    <location>
        <begin position="22"/>
        <end position="340"/>
    </location>
</feature>
<keyword evidence="8 17" id="KW-0732">Signal</keyword>
<dbReference type="EMBL" id="NMUH01005522">
    <property type="protein sequence ID" value="MQM12993.1"/>
    <property type="molecule type" value="Genomic_DNA"/>
</dbReference>
<feature type="binding site" evidence="15">
    <location>
        <position position="78"/>
    </location>
    <ligand>
        <name>Ca(2+)</name>
        <dbReference type="ChEBI" id="CHEBI:29108"/>
        <label>1</label>
    </ligand>
</feature>
<comment type="subcellular location">
    <subcellularLocation>
        <location evidence="17">Secreted</location>
    </subcellularLocation>
</comment>
<evidence type="ECO:0000313" key="20">
    <source>
        <dbReference type="Proteomes" id="UP000652761"/>
    </source>
</evidence>
<feature type="disulfide bond" evidence="16">
    <location>
        <begin position="128"/>
        <end position="336"/>
    </location>
</feature>
<dbReference type="PRINTS" id="PR00458">
    <property type="entry name" value="PEROXIDASE"/>
</dbReference>
<dbReference type="InterPro" id="IPR010255">
    <property type="entry name" value="Haem_peroxidase_sf"/>
</dbReference>
<comment type="function">
    <text evidence="2">Removal of H(2)O(2), oxidation of toxic reductants, biosynthesis and degradation of lignin, suberization, auxin catabolism, response to environmental stresses such as wounding, pathogen attack and oxidative stress. These functions might be dependent on each isozyme/isoform in each plant tissue.</text>
</comment>
<dbReference type="InterPro" id="IPR019793">
    <property type="entry name" value="Peroxidases_heam-ligand_BS"/>
</dbReference>
<keyword evidence="12 16" id="KW-1015">Disulfide bond</keyword>
<gene>
    <name evidence="19" type="ORF">Taro_045913</name>
</gene>
<dbReference type="PROSITE" id="PS50873">
    <property type="entry name" value="PEROXIDASE_4"/>
    <property type="match status" value="1"/>
</dbReference>
<dbReference type="AlphaFoldDB" id="A0A843WNE4"/>
<keyword evidence="11 15" id="KW-0408">Iron</keyword>
<sequence>MASQLAAPSTLLRVALLLVSAAVLCAAGAGSLREGFYSETCPRAEEIVREAVADGLALNPGWAAGLLHMSFHDCFVRGCDASILLDATPTGEPVEKEAPANGPILRGLELIDDAKQRLESECPGTVSCADVLAFATRDALALAGMSNYPVPAGRRDGRVSRAADVPSNLLPPSASVSNATGLFASKGLSQEEMVTLLGAHSIGGAHCGVFAYRLYRYRPDQPQDPTMDPAFADLLKLRCPEEGSYFSMIASQERVPFTRSPSALALHNTFYVDLIKGMGLLESDQALMEDAGTSSLVEQMAGASRDWWAKKFGAAMVKMGSIEVLTGKDGEVRRSCRSVN</sequence>
<feature type="active site" description="Proton acceptor" evidence="14">
    <location>
        <position position="72"/>
    </location>
</feature>
<feature type="binding site" evidence="15">
    <location>
        <position position="73"/>
    </location>
    <ligand>
        <name>Ca(2+)</name>
        <dbReference type="ChEBI" id="CHEBI:29108"/>
        <label>1</label>
    </ligand>
</feature>
<accession>A0A843WNE4</accession>
<dbReference type="PRINTS" id="PR00461">
    <property type="entry name" value="PLPEROXIDASE"/>
</dbReference>
<evidence type="ECO:0000313" key="19">
    <source>
        <dbReference type="EMBL" id="MQM12993.1"/>
    </source>
</evidence>
<keyword evidence="17" id="KW-0964">Secreted</keyword>
<keyword evidence="20" id="KW-1185">Reference proteome</keyword>
<keyword evidence="7 15" id="KW-0479">Metal-binding</keyword>
<dbReference type="PANTHER" id="PTHR31517">
    <property type="match status" value="1"/>
</dbReference>
<evidence type="ECO:0000256" key="15">
    <source>
        <dbReference type="PIRSR" id="PIRSR600823-3"/>
    </source>
</evidence>
<keyword evidence="5 17" id="KW-0575">Peroxidase</keyword>
<dbReference type="FunFam" id="1.10.420.10:FF:000007">
    <property type="entry name" value="Peroxidase"/>
    <property type="match status" value="1"/>
</dbReference>
<evidence type="ECO:0000256" key="8">
    <source>
        <dbReference type="ARBA" id="ARBA00022729"/>
    </source>
</evidence>
<reference evidence="19" key="1">
    <citation type="submission" date="2017-07" db="EMBL/GenBank/DDBJ databases">
        <title>Taro Niue Genome Assembly and Annotation.</title>
        <authorList>
            <person name="Atibalentja N."/>
            <person name="Keating K."/>
            <person name="Fields C.J."/>
        </authorList>
    </citation>
    <scope>NUCLEOTIDE SEQUENCE</scope>
    <source>
        <strain evidence="19">Niue_2</strain>
        <tissue evidence="19">Leaf</tissue>
    </source>
</reference>
<dbReference type="GO" id="GO:0020037">
    <property type="term" value="F:heme binding"/>
    <property type="evidence" value="ECO:0007669"/>
    <property type="project" value="UniProtKB-UniRule"/>
</dbReference>
<evidence type="ECO:0000256" key="2">
    <source>
        <dbReference type="ARBA" id="ARBA00002322"/>
    </source>
</evidence>
<dbReference type="SUPFAM" id="SSF48113">
    <property type="entry name" value="Heme-dependent peroxidases"/>
    <property type="match status" value="1"/>
</dbReference>
<dbReference type="GO" id="GO:0140825">
    <property type="term" value="F:lactoperoxidase activity"/>
    <property type="evidence" value="ECO:0007669"/>
    <property type="project" value="UniProtKB-EC"/>
</dbReference>
<comment type="similarity">
    <text evidence="3">Belongs to the peroxidase family. Ascorbate peroxidase subfamily.</text>
</comment>
<dbReference type="PANTHER" id="PTHR31517:SF84">
    <property type="entry name" value="PEROXIDASE"/>
    <property type="match status" value="1"/>
</dbReference>
<comment type="cofactor">
    <cofactor evidence="15 17">
        <name>Ca(2+)</name>
        <dbReference type="ChEBI" id="CHEBI:29108"/>
    </cofactor>
    <text evidence="15 17">Binds 2 calcium ions per subunit.</text>
</comment>
<evidence type="ECO:0000256" key="10">
    <source>
        <dbReference type="ARBA" id="ARBA00023002"/>
    </source>
</evidence>
<feature type="disulfide bond" evidence="16">
    <location>
        <begin position="207"/>
        <end position="239"/>
    </location>
</feature>
<proteinExistence type="inferred from homology"/>
<dbReference type="Gene3D" id="1.10.420.10">
    <property type="entry name" value="Peroxidase, domain 2"/>
    <property type="match status" value="1"/>
</dbReference>
<evidence type="ECO:0000256" key="7">
    <source>
        <dbReference type="ARBA" id="ARBA00022723"/>
    </source>
</evidence>
<comment type="cofactor">
    <cofactor evidence="15 17">
        <name>heme b</name>
        <dbReference type="ChEBI" id="CHEBI:60344"/>
    </cofactor>
    <text evidence="15 17">Binds 1 heme b (iron(II)-protoporphyrin IX) group per subunit.</text>
</comment>
<keyword evidence="6 17" id="KW-0349">Heme</keyword>
<evidence type="ECO:0000256" key="14">
    <source>
        <dbReference type="PIRSR" id="PIRSR600823-1"/>
    </source>
</evidence>
<evidence type="ECO:0000256" key="1">
    <source>
        <dbReference type="ARBA" id="ARBA00000189"/>
    </source>
</evidence>
<feature type="domain" description="Plant heme peroxidase family profile" evidence="18">
    <location>
        <begin position="31"/>
        <end position="340"/>
    </location>
</feature>
<dbReference type="InterPro" id="IPR033905">
    <property type="entry name" value="Secretory_peroxidase"/>
</dbReference>
<evidence type="ECO:0000256" key="12">
    <source>
        <dbReference type="ARBA" id="ARBA00023157"/>
    </source>
</evidence>
<dbReference type="OrthoDB" id="2113341at2759"/>
<evidence type="ECO:0000256" key="17">
    <source>
        <dbReference type="RuleBase" id="RU362060"/>
    </source>
</evidence>
<evidence type="ECO:0000256" key="3">
    <source>
        <dbReference type="ARBA" id="ARBA00006873"/>
    </source>
</evidence>
<dbReference type="GO" id="GO:0046872">
    <property type="term" value="F:metal ion binding"/>
    <property type="evidence" value="ECO:0007669"/>
    <property type="project" value="UniProtKB-UniRule"/>
</dbReference>
<evidence type="ECO:0000256" key="6">
    <source>
        <dbReference type="ARBA" id="ARBA00022617"/>
    </source>
</evidence>
<dbReference type="CDD" id="cd00693">
    <property type="entry name" value="secretory_peroxidase"/>
    <property type="match status" value="1"/>
</dbReference>
<comment type="catalytic activity">
    <reaction evidence="1 17">
        <text>2 a phenolic donor + H2O2 = 2 a phenolic radical donor + 2 H2O</text>
        <dbReference type="Rhea" id="RHEA:56136"/>
        <dbReference type="ChEBI" id="CHEBI:15377"/>
        <dbReference type="ChEBI" id="CHEBI:16240"/>
        <dbReference type="ChEBI" id="CHEBI:139520"/>
        <dbReference type="ChEBI" id="CHEBI:139521"/>
        <dbReference type="EC" id="1.11.1.7"/>
    </reaction>
</comment>
<keyword evidence="9 15" id="KW-0106">Calcium</keyword>
<feature type="binding site" evidence="15">
    <location>
        <position position="76"/>
    </location>
    <ligand>
        <name>Ca(2+)</name>
        <dbReference type="ChEBI" id="CHEBI:29108"/>
        <label>1</label>
    </ligand>
</feature>
<dbReference type="GO" id="GO:0005576">
    <property type="term" value="C:extracellular region"/>
    <property type="evidence" value="ECO:0007669"/>
    <property type="project" value="UniProtKB-SubCell"/>
</dbReference>
<feature type="disulfide bond" evidence="16">
    <location>
        <begin position="74"/>
        <end position="79"/>
    </location>
</feature>
<dbReference type="Gene3D" id="1.10.520.10">
    <property type="match status" value="1"/>
</dbReference>
<feature type="binding site" evidence="15">
    <location>
        <position position="80"/>
    </location>
    <ligand>
        <name>Ca(2+)</name>
        <dbReference type="ChEBI" id="CHEBI:29108"/>
        <label>1</label>
    </ligand>
</feature>